<feature type="compositionally biased region" description="Acidic residues" evidence="1">
    <location>
        <begin position="465"/>
        <end position="485"/>
    </location>
</feature>
<sequence>MSTHDHPSHPPSRLSNCPPPFSAAALFFSFKMVGWSNCLTLTLGLASSVHAFVPAAHLKAICGNPVLHKDYATTTHPHVCTCPARAHSPGNVDGLQSTPGARRRVEALVLMARGRRGRGGGGWQRRRRQDANPIEFDKYGFPIPPQKPAKELEEEHREWMESIEPPEGFPEFDAAKEGFSPEEMENDPLLDPAVAVTTAETGAATVIDVTASEEGAGQENEPDWDNIPEYGGEFLGMDDPLDAPWRLHAEDVIRGAVTEAGYHTYDVTWHLHHVNVDITRQDVGNVENEGEGVADAGSLSSDEIVEVTRAVEEALLPHDNHLRILQRFHLCVGTPGAKDVLTTEREFQAFRGYEVQVSVTNPINESPTPNVRVGRLLERNPMHTILNVKGKNVTIPTGMVVEVRLPSAMHEADDFEVMEEGWANLFVDGKVPSTVSVEYEMPGLTTLGKGVKMVEPEYYVPPSLPDEDGEEGEGEEYVGGEEDEA</sequence>
<dbReference type="Proteomes" id="UP000019335">
    <property type="component" value="Chromosome 9"/>
</dbReference>
<feature type="region of interest" description="Disordered" evidence="1">
    <location>
        <begin position="458"/>
        <end position="485"/>
    </location>
</feature>
<keyword evidence="3" id="KW-1185">Reference proteome</keyword>
<name>W7TJE5_9STRA</name>
<evidence type="ECO:0000313" key="3">
    <source>
        <dbReference type="Proteomes" id="UP000019335"/>
    </source>
</evidence>
<reference evidence="2 3" key="1">
    <citation type="journal article" date="2014" name="Mol. Plant">
        <title>Chromosome Scale Genome Assembly and Transcriptome Profiling of Nannochloropsis gaditana in Nitrogen Depletion.</title>
        <authorList>
            <person name="Corteggiani Carpinelli E."/>
            <person name="Telatin A."/>
            <person name="Vitulo N."/>
            <person name="Forcato C."/>
            <person name="D'Angelo M."/>
            <person name="Schiavon R."/>
            <person name="Vezzi A."/>
            <person name="Giacometti G.M."/>
            <person name="Morosinotto T."/>
            <person name="Valle G."/>
        </authorList>
    </citation>
    <scope>NUCLEOTIDE SEQUENCE [LARGE SCALE GENOMIC DNA]</scope>
    <source>
        <strain evidence="2 3">B-31</strain>
    </source>
</reference>
<gene>
    <name evidence="2" type="ORF">Naga_100025g31</name>
</gene>
<proteinExistence type="predicted"/>
<protein>
    <submittedName>
        <fullName evidence="2">Ribosome maturation factor rimp</fullName>
    </submittedName>
</protein>
<organism evidence="2 3">
    <name type="scientific">Nannochloropsis gaditana</name>
    <dbReference type="NCBI Taxonomy" id="72520"/>
    <lineage>
        <taxon>Eukaryota</taxon>
        <taxon>Sar</taxon>
        <taxon>Stramenopiles</taxon>
        <taxon>Ochrophyta</taxon>
        <taxon>Eustigmatophyceae</taxon>
        <taxon>Eustigmatales</taxon>
        <taxon>Monodopsidaceae</taxon>
        <taxon>Nannochloropsis</taxon>
    </lineage>
</organism>
<evidence type="ECO:0000313" key="2">
    <source>
        <dbReference type="EMBL" id="EWM26207.1"/>
    </source>
</evidence>
<dbReference type="EMBL" id="AZIL01000698">
    <property type="protein sequence ID" value="EWM26207.1"/>
    <property type="molecule type" value="Genomic_DNA"/>
</dbReference>
<dbReference type="AlphaFoldDB" id="W7TJE5"/>
<dbReference type="OrthoDB" id="44069at2759"/>
<accession>W7TJE5</accession>
<evidence type="ECO:0000256" key="1">
    <source>
        <dbReference type="SAM" id="MobiDB-lite"/>
    </source>
</evidence>
<comment type="caution">
    <text evidence="2">The sequence shown here is derived from an EMBL/GenBank/DDBJ whole genome shotgun (WGS) entry which is preliminary data.</text>
</comment>